<feature type="transmembrane region" description="Helical" evidence="10">
    <location>
        <begin position="129"/>
        <end position="150"/>
    </location>
</feature>
<organism evidence="11">
    <name type="scientific">Photinus pyralis</name>
    <name type="common">Common eastern firefly</name>
    <name type="synonym">Lampyris pyralis</name>
    <dbReference type="NCBI Taxonomy" id="7054"/>
    <lineage>
        <taxon>Eukaryota</taxon>
        <taxon>Metazoa</taxon>
        <taxon>Ecdysozoa</taxon>
        <taxon>Arthropoda</taxon>
        <taxon>Hexapoda</taxon>
        <taxon>Insecta</taxon>
        <taxon>Pterygota</taxon>
        <taxon>Neoptera</taxon>
        <taxon>Endopterygota</taxon>
        <taxon>Coleoptera</taxon>
        <taxon>Polyphaga</taxon>
        <taxon>Elateriformia</taxon>
        <taxon>Elateroidea</taxon>
        <taxon>Lampyridae</taxon>
        <taxon>Lampyrinae</taxon>
        <taxon>Photinus</taxon>
    </lineage>
</organism>
<evidence type="ECO:0000256" key="5">
    <source>
        <dbReference type="ARBA" id="ARBA00022824"/>
    </source>
</evidence>
<feature type="transmembrane region" description="Helical" evidence="10">
    <location>
        <begin position="6"/>
        <end position="24"/>
    </location>
</feature>
<feature type="transmembrane region" description="Helical" evidence="10">
    <location>
        <begin position="258"/>
        <end position="280"/>
    </location>
</feature>
<evidence type="ECO:0000256" key="4">
    <source>
        <dbReference type="ARBA" id="ARBA00022692"/>
    </source>
</evidence>
<sequence length="345" mass="40857">MVIWLCMFASSLMVYFIFTLWVRGRRKIEWKGTWDRLFGLVYGLYVLVSLHLVAIWAVMNNLGPATCLAIMLEMTRLLMKSHAFVRSNSPKFLENKQGAFPSVSHYLYFLFAPTLIYSDSYPRTNRIRWGRVVTSFAEVIAIVFMWSVIVENTYVDYLKDYGKTNYTFLEIITFIVECNFAGFIMFILLFYLCHSYFNGTAELTRFSDRLFYLDWWTAENWDEFLRKWSYFVHEWLHIYIYRDLHGVLFPGRTLLAKVLVLLLSGYFHDLILCVASRAFLPLTTIEFLCFVWIRKLVSNKFMLGLLGMEMSCTITLFMMEYYARINCPMQTASIIGYVMPRFLYC</sequence>
<dbReference type="PANTHER" id="PTHR10408:SF8">
    <property type="entry name" value="O-ACYLTRANSFERASE"/>
    <property type="match status" value="1"/>
</dbReference>
<dbReference type="GO" id="GO:0005789">
    <property type="term" value="C:endoplasmic reticulum membrane"/>
    <property type="evidence" value="ECO:0007669"/>
    <property type="project" value="UniProtKB-SubCell"/>
</dbReference>
<evidence type="ECO:0000256" key="8">
    <source>
        <dbReference type="ARBA" id="ARBA00023315"/>
    </source>
</evidence>
<dbReference type="Pfam" id="PF03062">
    <property type="entry name" value="MBOAT"/>
    <property type="match status" value="1"/>
</dbReference>
<keyword evidence="7 10" id="KW-0472">Membrane</keyword>
<evidence type="ECO:0000256" key="10">
    <source>
        <dbReference type="SAM" id="Phobius"/>
    </source>
</evidence>
<keyword evidence="5" id="KW-0256">Endoplasmic reticulum</keyword>
<comment type="subcellular location">
    <subcellularLocation>
        <location evidence="1">Endoplasmic reticulum membrane</location>
        <topology evidence="1">Multi-pass membrane protein</topology>
    </subcellularLocation>
</comment>
<keyword evidence="3" id="KW-0808">Transferase</keyword>
<evidence type="ECO:0008006" key="12">
    <source>
        <dbReference type="Google" id="ProtNLM"/>
    </source>
</evidence>
<dbReference type="InterPro" id="IPR004299">
    <property type="entry name" value="MBOAT_fam"/>
</dbReference>
<protein>
    <recommendedName>
        <fullName evidence="12">O-acyltransferase</fullName>
    </recommendedName>
</protein>
<evidence type="ECO:0000313" key="11">
    <source>
        <dbReference type="EMBL" id="JAV94239.1"/>
    </source>
</evidence>
<feature type="active site" evidence="9">
    <location>
        <position position="268"/>
    </location>
</feature>
<feature type="transmembrane region" description="Helical" evidence="10">
    <location>
        <begin position="36"/>
        <end position="56"/>
    </location>
</feature>
<dbReference type="GO" id="GO:0008203">
    <property type="term" value="P:cholesterol metabolic process"/>
    <property type="evidence" value="ECO:0007669"/>
    <property type="project" value="TreeGrafter"/>
</dbReference>
<name>A0A1Y1N943_PHOPY</name>
<accession>A0A1Y1N943</accession>
<reference evidence="11" key="1">
    <citation type="journal article" date="2016" name="Sci. Rep.">
        <title>Molecular characterization of firefly nuptial gifts: a multi-omics approach sheds light on postcopulatory sexual selection.</title>
        <authorList>
            <person name="Al-Wathiqui N."/>
            <person name="Fallon T.R."/>
            <person name="South A."/>
            <person name="Weng J.K."/>
            <person name="Lewis S.M."/>
        </authorList>
    </citation>
    <scope>NUCLEOTIDE SEQUENCE</scope>
</reference>
<dbReference type="InterPro" id="IPR014371">
    <property type="entry name" value="Oat_ACAT_DAG_ARE"/>
</dbReference>
<evidence type="ECO:0000256" key="2">
    <source>
        <dbReference type="ARBA" id="ARBA00009010"/>
    </source>
</evidence>
<evidence type="ECO:0000256" key="9">
    <source>
        <dbReference type="PIRSR" id="PIRSR000439-1"/>
    </source>
</evidence>
<keyword evidence="4 10" id="KW-0812">Transmembrane</keyword>
<feature type="transmembrane region" description="Helical" evidence="10">
    <location>
        <begin position="99"/>
        <end position="117"/>
    </location>
</feature>
<dbReference type="EMBL" id="GEZM01009895">
    <property type="protein sequence ID" value="JAV94239.1"/>
    <property type="molecule type" value="Transcribed_RNA"/>
</dbReference>
<dbReference type="GO" id="GO:0008374">
    <property type="term" value="F:O-acyltransferase activity"/>
    <property type="evidence" value="ECO:0007669"/>
    <property type="project" value="InterPro"/>
</dbReference>
<feature type="transmembrane region" description="Helical" evidence="10">
    <location>
        <begin position="171"/>
        <end position="197"/>
    </location>
</feature>
<proteinExistence type="inferred from homology"/>
<keyword evidence="8" id="KW-0012">Acyltransferase</keyword>
<evidence type="ECO:0000256" key="6">
    <source>
        <dbReference type="ARBA" id="ARBA00022989"/>
    </source>
</evidence>
<dbReference type="PIRSF" id="PIRSF000439">
    <property type="entry name" value="Oat_ACAT_DAG_ARE"/>
    <property type="match status" value="1"/>
</dbReference>
<evidence type="ECO:0000256" key="3">
    <source>
        <dbReference type="ARBA" id="ARBA00022679"/>
    </source>
</evidence>
<feature type="transmembrane region" description="Helical" evidence="10">
    <location>
        <begin position="301"/>
        <end position="323"/>
    </location>
</feature>
<comment type="similarity">
    <text evidence="2">Belongs to the membrane-bound acyltransferase family. Sterol o-acyltransferase subfamily.</text>
</comment>
<keyword evidence="6 10" id="KW-1133">Transmembrane helix</keyword>
<evidence type="ECO:0000256" key="7">
    <source>
        <dbReference type="ARBA" id="ARBA00023136"/>
    </source>
</evidence>
<dbReference type="AlphaFoldDB" id="A0A1Y1N943"/>
<dbReference type="PANTHER" id="PTHR10408">
    <property type="entry name" value="STEROL O-ACYLTRANSFERASE"/>
    <property type="match status" value="1"/>
</dbReference>
<evidence type="ECO:0000256" key="1">
    <source>
        <dbReference type="ARBA" id="ARBA00004477"/>
    </source>
</evidence>